<accession>A0A2K8L617</accession>
<keyword evidence="1" id="KW-0812">Transmembrane</keyword>
<proteinExistence type="predicted"/>
<dbReference type="Proteomes" id="UP000231637">
    <property type="component" value="Chromosome"/>
</dbReference>
<dbReference type="EMBL" id="CP018800">
    <property type="protein sequence ID" value="ATX82542.1"/>
    <property type="molecule type" value="Genomic_DNA"/>
</dbReference>
<feature type="transmembrane region" description="Helical" evidence="1">
    <location>
        <begin position="12"/>
        <end position="34"/>
    </location>
</feature>
<keyword evidence="1" id="KW-0472">Membrane</keyword>
<evidence type="ECO:0000313" key="3">
    <source>
        <dbReference type="Proteomes" id="UP000231637"/>
    </source>
</evidence>
<reference evidence="2 3" key="1">
    <citation type="submission" date="2016-12" db="EMBL/GenBank/DDBJ databases">
        <title>Isolation and genomic insights into novel planktonic Zetaproteobacteria from stratified waters of the Chesapeake Bay.</title>
        <authorList>
            <person name="McAllister S.M."/>
            <person name="Kato S."/>
            <person name="Chan C.S."/>
            <person name="Chiu B.K."/>
            <person name="Field E.K."/>
        </authorList>
    </citation>
    <scope>NUCLEOTIDE SEQUENCE [LARGE SCALE GENOMIC DNA]</scope>
    <source>
        <strain evidence="2 3">CP-8</strain>
    </source>
</reference>
<evidence type="ECO:0000256" key="1">
    <source>
        <dbReference type="SAM" id="Phobius"/>
    </source>
</evidence>
<evidence type="ECO:0000313" key="2">
    <source>
        <dbReference type="EMBL" id="ATX82542.1"/>
    </source>
</evidence>
<sequence length="149" mass="16950">MIRLEMIRGKLIMLAIVMVAAVLVATASVVWILYQTSITETAERLTESVQSHARIMETIAEHDRQYQLDLEDSHDSALDQIRRANEQFQFGHGGEFTLAREEGNQIVFLLRNHQEGMDIPKPVSFSESNHAEPMRRALNGESGWMIGRD</sequence>
<dbReference type="OrthoDB" id="5292675at2"/>
<dbReference type="RefSeq" id="WP_100265878.1">
    <property type="nucleotide sequence ID" value="NZ_CP018800.1"/>
</dbReference>
<dbReference type="AlphaFoldDB" id="A0A2K8L617"/>
<keyword evidence="1" id="KW-1133">Transmembrane helix</keyword>
<dbReference type="KEGG" id="mfn:Ga0123462_1693"/>
<gene>
    <name evidence="2" type="ORF">Ga0123462_1693</name>
</gene>
<organism evidence="2 3">
    <name type="scientific">Mariprofundus ferrinatatus</name>
    <dbReference type="NCBI Taxonomy" id="1921087"/>
    <lineage>
        <taxon>Bacteria</taxon>
        <taxon>Pseudomonadati</taxon>
        <taxon>Pseudomonadota</taxon>
        <taxon>Candidatius Mariprofundia</taxon>
        <taxon>Mariprofundales</taxon>
        <taxon>Mariprofundaceae</taxon>
        <taxon>Mariprofundus</taxon>
    </lineage>
</organism>
<protein>
    <submittedName>
        <fullName evidence="2">Uncharacterized protein</fullName>
    </submittedName>
</protein>
<name>A0A2K8L617_9PROT</name>
<keyword evidence="3" id="KW-1185">Reference proteome</keyword>